<evidence type="ECO:0000313" key="4">
    <source>
        <dbReference type="EMBL" id="KAK7261078.1"/>
    </source>
</evidence>
<gene>
    <name evidence="4" type="ORF">RIF29_27382</name>
</gene>
<comment type="caution">
    <text evidence="4">The sequence shown here is derived from an EMBL/GenBank/DDBJ whole genome shotgun (WGS) entry which is preliminary data.</text>
</comment>
<dbReference type="AlphaFoldDB" id="A0AAN9EW65"/>
<evidence type="ECO:0008006" key="6">
    <source>
        <dbReference type="Google" id="ProtNLM"/>
    </source>
</evidence>
<protein>
    <recommendedName>
        <fullName evidence="6">Late embryogenesis abundant protein LEA-2 subgroup domain-containing protein</fullName>
    </recommendedName>
</protein>
<dbReference type="Proteomes" id="UP001372338">
    <property type="component" value="Unassembled WGS sequence"/>
</dbReference>
<evidence type="ECO:0000256" key="2">
    <source>
        <dbReference type="ARBA" id="ARBA00023136"/>
    </source>
</evidence>
<keyword evidence="5" id="KW-1185">Reference proteome</keyword>
<keyword evidence="2 3" id="KW-0472">Membrane</keyword>
<organism evidence="4 5">
    <name type="scientific">Crotalaria pallida</name>
    <name type="common">Smooth rattlebox</name>
    <name type="synonym">Crotalaria striata</name>
    <dbReference type="NCBI Taxonomy" id="3830"/>
    <lineage>
        <taxon>Eukaryota</taxon>
        <taxon>Viridiplantae</taxon>
        <taxon>Streptophyta</taxon>
        <taxon>Embryophyta</taxon>
        <taxon>Tracheophyta</taxon>
        <taxon>Spermatophyta</taxon>
        <taxon>Magnoliopsida</taxon>
        <taxon>eudicotyledons</taxon>
        <taxon>Gunneridae</taxon>
        <taxon>Pentapetalae</taxon>
        <taxon>rosids</taxon>
        <taxon>fabids</taxon>
        <taxon>Fabales</taxon>
        <taxon>Fabaceae</taxon>
        <taxon>Papilionoideae</taxon>
        <taxon>50 kb inversion clade</taxon>
        <taxon>genistoids sensu lato</taxon>
        <taxon>core genistoids</taxon>
        <taxon>Crotalarieae</taxon>
        <taxon>Crotalaria</taxon>
    </lineage>
</organism>
<dbReference type="PANTHER" id="PTHR31234:SF65">
    <property type="entry name" value="LATE EMBRYOGENESIS ABUNDANT PROTEIN, LEA_2 SUBGROUP"/>
    <property type="match status" value="1"/>
</dbReference>
<dbReference type="GO" id="GO:0098542">
    <property type="term" value="P:defense response to other organism"/>
    <property type="evidence" value="ECO:0007669"/>
    <property type="project" value="InterPro"/>
</dbReference>
<dbReference type="GO" id="GO:0016020">
    <property type="term" value="C:membrane"/>
    <property type="evidence" value="ECO:0007669"/>
    <property type="project" value="UniProtKB-SubCell"/>
</dbReference>
<name>A0AAN9EW65_CROPI</name>
<dbReference type="PANTHER" id="PTHR31234">
    <property type="entry name" value="LATE EMBRYOGENESIS ABUNDANT (LEA) HYDROXYPROLINE-RICH GLYCOPROTEIN FAMILY"/>
    <property type="match status" value="1"/>
</dbReference>
<reference evidence="4 5" key="1">
    <citation type="submission" date="2024-01" db="EMBL/GenBank/DDBJ databases">
        <title>The genomes of 5 underutilized Papilionoideae crops provide insights into root nodulation and disease resistanc.</title>
        <authorList>
            <person name="Yuan L."/>
        </authorList>
    </citation>
    <scope>NUCLEOTIDE SEQUENCE [LARGE SCALE GENOMIC DNA]</scope>
    <source>
        <strain evidence="4">ZHUSHIDOU_FW_LH</strain>
        <tissue evidence="4">Leaf</tissue>
    </source>
</reference>
<evidence type="ECO:0000313" key="5">
    <source>
        <dbReference type="Proteomes" id="UP001372338"/>
    </source>
</evidence>
<sequence length="185" mass="19986">MASKGVKTCLGVSLLFLIIVVGVIVTLSLTIFKIRDPDVSVHPLGLKNLNFSFSPNTNMSMPMLITIVNHNHGSFRYKNSTGYVNYGGTVVAEVPMLSSLVPPRSSINVTSYASFMIGRLLENPKFWSDIVTGGTLNMTSTTALPGKVIALKIIKLKATAYTTCDISLNIISKTADTKCISKLKL</sequence>
<comment type="subcellular location">
    <subcellularLocation>
        <location evidence="1">Membrane</location>
    </subcellularLocation>
</comment>
<evidence type="ECO:0000256" key="3">
    <source>
        <dbReference type="SAM" id="Phobius"/>
    </source>
</evidence>
<accession>A0AAN9EW65</accession>
<keyword evidence="3" id="KW-1133">Transmembrane helix</keyword>
<feature type="transmembrane region" description="Helical" evidence="3">
    <location>
        <begin position="12"/>
        <end position="32"/>
    </location>
</feature>
<dbReference type="EMBL" id="JAYWIO010000005">
    <property type="protein sequence ID" value="KAK7261078.1"/>
    <property type="molecule type" value="Genomic_DNA"/>
</dbReference>
<evidence type="ECO:0000256" key="1">
    <source>
        <dbReference type="ARBA" id="ARBA00004370"/>
    </source>
</evidence>
<proteinExistence type="predicted"/>
<dbReference type="InterPro" id="IPR044839">
    <property type="entry name" value="NDR1-like"/>
</dbReference>
<keyword evidence="3" id="KW-0812">Transmembrane</keyword>